<evidence type="ECO:0000256" key="5">
    <source>
        <dbReference type="ARBA" id="ARBA00022519"/>
    </source>
</evidence>
<dbReference type="EMBL" id="CP023777">
    <property type="protein sequence ID" value="ATL45851.1"/>
    <property type="molecule type" value="Genomic_DNA"/>
</dbReference>
<protein>
    <recommendedName>
        <fullName evidence="12">TonB C-terminal domain-containing protein</fullName>
    </recommendedName>
</protein>
<dbReference type="Proteomes" id="UP000220133">
    <property type="component" value="Chromosome"/>
</dbReference>
<feature type="compositionally biased region" description="Pro residues" evidence="10">
    <location>
        <begin position="85"/>
        <end position="103"/>
    </location>
</feature>
<keyword evidence="4" id="KW-1003">Cell membrane</keyword>
<dbReference type="AlphaFoldDB" id="A0A291QPJ3"/>
<evidence type="ECO:0000256" key="11">
    <source>
        <dbReference type="SAM" id="Phobius"/>
    </source>
</evidence>
<dbReference type="PANTHER" id="PTHR33446:SF2">
    <property type="entry name" value="PROTEIN TONB"/>
    <property type="match status" value="1"/>
</dbReference>
<comment type="similarity">
    <text evidence="2">Belongs to the TonB family.</text>
</comment>
<keyword evidence="5" id="KW-0997">Cell inner membrane</keyword>
<dbReference type="GO" id="GO:0031992">
    <property type="term" value="F:energy transducer activity"/>
    <property type="evidence" value="ECO:0007669"/>
    <property type="project" value="InterPro"/>
</dbReference>
<dbReference type="KEGG" id="cbae:COR50_01015"/>
<feature type="transmembrane region" description="Helical" evidence="11">
    <location>
        <begin position="39"/>
        <end position="57"/>
    </location>
</feature>
<dbReference type="GO" id="GO:0098797">
    <property type="term" value="C:plasma membrane protein complex"/>
    <property type="evidence" value="ECO:0007669"/>
    <property type="project" value="TreeGrafter"/>
</dbReference>
<dbReference type="RefSeq" id="WP_098192241.1">
    <property type="nucleotide sequence ID" value="NZ_CP023777.1"/>
</dbReference>
<dbReference type="InterPro" id="IPR003538">
    <property type="entry name" value="TonB"/>
</dbReference>
<dbReference type="Gene3D" id="3.30.1150.10">
    <property type="match status" value="1"/>
</dbReference>
<keyword evidence="3" id="KW-0813">Transport</keyword>
<evidence type="ECO:0000256" key="4">
    <source>
        <dbReference type="ARBA" id="ARBA00022475"/>
    </source>
</evidence>
<organism evidence="13 14">
    <name type="scientific">Chitinophaga caeni</name>
    <dbReference type="NCBI Taxonomy" id="2029983"/>
    <lineage>
        <taxon>Bacteria</taxon>
        <taxon>Pseudomonadati</taxon>
        <taxon>Bacteroidota</taxon>
        <taxon>Chitinophagia</taxon>
        <taxon>Chitinophagales</taxon>
        <taxon>Chitinophagaceae</taxon>
        <taxon>Chitinophaga</taxon>
    </lineage>
</organism>
<dbReference type="PROSITE" id="PS52015">
    <property type="entry name" value="TONB_CTD"/>
    <property type="match status" value="1"/>
</dbReference>
<reference evidence="13 14" key="1">
    <citation type="submission" date="2017-10" db="EMBL/GenBank/DDBJ databases">
        <title>Paenichitinophaga pekingensis gen. nov., sp. nov., isolated from activated sludge.</title>
        <authorList>
            <person name="Jin D."/>
            <person name="Kong X."/>
            <person name="Deng Y."/>
            <person name="Bai Z."/>
        </authorList>
    </citation>
    <scope>NUCLEOTIDE SEQUENCE [LARGE SCALE GENOMIC DNA]</scope>
    <source>
        <strain evidence="13 14">13</strain>
    </source>
</reference>
<dbReference type="OrthoDB" id="1039448at2"/>
<evidence type="ECO:0000256" key="10">
    <source>
        <dbReference type="SAM" id="MobiDB-lite"/>
    </source>
</evidence>
<evidence type="ECO:0000256" key="9">
    <source>
        <dbReference type="ARBA" id="ARBA00023136"/>
    </source>
</evidence>
<dbReference type="GO" id="GO:0055085">
    <property type="term" value="P:transmembrane transport"/>
    <property type="evidence" value="ECO:0007669"/>
    <property type="project" value="InterPro"/>
</dbReference>
<evidence type="ECO:0000259" key="12">
    <source>
        <dbReference type="PROSITE" id="PS52015"/>
    </source>
</evidence>
<keyword evidence="9 11" id="KW-0472">Membrane</keyword>
<dbReference type="NCBIfam" id="TIGR01352">
    <property type="entry name" value="tonB_Cterm"/>
    <property type="match status" value="1"/>
</dbReference>
<dbReference type="SUPFAM" id="SSF74653">
    <property type="entry name" value="TolA/TonB C-terminal domain"/>
    <property type="match status" value="1"/>
</dbReference>
<evidence type="ECO:0000256" key="8">
    <source>
        <dbReference type="ARBA" id="ARBA00022989"/>
    </source>
</evidence>
<evidence type="ECO:0000256" key="6">
    <source>
        <dbReference type="ARBA" id="ARBA00022692"/>
    </source>
</evidence>
<evidence type="ECO:0000256" key="2">
    <source>
        <dbReference type="ARBA" id="ARBA00006555"/>
    </source>
</evidence>
<sequence length="279" mass="30177">MEPNKMLQADFLDLLFAGRNQDYGAYALRRQYNSRMRNAIFGTATLALLLVGGYWAGTNSKAATPPADKPLAKTTVLADLDIPPAATPPPPPPPPAKSTPPPVAQTVKYVDPIVVDDALAKDEEMPPIEKIKESVVGLENLDGEQEMGNALASMLDGDNSSGVVEAPPPPKDNKTYTFVEIMPSFPGGNESLMKFLKKNMRYPVMAAENGIEGTVFVSFVVDTDGSITGVETTGVKKGGGLEEEAIRVVNKMPKWKPGMQNQQKVKVRFSMPIRFSLAR</sequence>
<dbReference type="GO" id="GO:0015031">
    <property type="term" value="P:protein transport"/>
    <property type="evidence" value="ECO:0007669"/>
    <property type="project" value="UniProtKB-KW"/>
</dbReference>
<dbReference type="PANTHER" id="PTHR33446">
    <property type="entry name" value="PROTEIN TONB-RELATED"/>
    <property type="match status" value="1"/>
</dbReference>
<proteinExistence type="inferred from homology"/>
<evidence type="ECO:0000256" key="1">
    <source>
        <dbReference type="ARBA" id="ARBA00004383"/>
    </source>
</evidence>
<dbReference type="InterPro" id="IPR051045">
    <property type="entry name" value="TonB-dependent_transducer"/>
</dbReference>
<dbReference type="InterPro" id="IPR037682">
    <property type="entry name" value="TonB_C"/>
</dbReference>
<dbReference type="GO" id="GO:0015891">
    <property type="term" value="P:siderophore transport"/>
    <property type="evidence" value="ECO:0007669"/>
    <property type="project" value="InterPro"/>
</dbReference>
<evidence type="ECO:0000313" key="13">
    <source>
        <dbReference type="EMBL" id="ATL45851.1"/>
    </source>
</evidence>
<name>A0A291QPJ3_9BACT</name>
<evidence type="ECO:0000313" key="14">
    <source>
        <dbReference type="Proteomes" id="UP000220133"/>
    </source>
</evidence>
<keyword evidence="14" id="KW-1185">Reference proteome</keyword>
<accession>A0A291QPJ3</accession>
<feature type="region of interest" description="Disordered" evidence="10">
    <location>
        <begin position="81"/>
        <end position="103"/>
    </location>
</feature>
<dbReference type="PRINTS" id="PR01374">
    <property type="entry name" value="TONBPROTEIN"/>
</dbReference>
<evidence type="ECO:0000256" key="7">
    <source>
        <dbReference type="ARBA" id="ARBA00022927"/>
    </source>
</evidence>
<gene>
    <name evidence="13" type="ORF">COR50_01015</name>
</gene>
<keyword evidence="6 11" id="KW-0812">Transmembrane</keyword>
<dbReference type="Pfam" id="PF03544">
    <property type="entry name" value="TonB_C"/>
    <property type="match status" value="1"/>
</dbReference>
<evidence type="ECO:0000256" key="3">
    <source>
        <dbReference type="ARBA" id="ARBA00022448"/>
    </source>
</evidence>
<comment type="subcellular location">
    <subcellularLocation>
        <location evidence="1">Cell inner membrane</location>
        <topology evidence="1">Single-pass membrane protein</topology>
        <orientation evidence="1">Periplasmic side</orientation>
    </subcellularLocation>
</comment>
<feature type="domain" description="TonB C-terminal" evidence="12">
    <location>
        <begin position="187"/>
        <end position="279"/>
    </location>
</feature>
<dbReference type="GO" id="GO:0030288">
    <property type="term" value="C:outer membrane-bounded periplasmic space"/>
    <property type="evidence" value="ECO:0007669"/>
    <property type="project" value="InterPro"/>
</dbReference>
<dbReference type="InterPro" id="IPR006260">
    <property type="entry name" value="TonB/TolA_C"/>
</dbReference>
<keyword evidence="8 11" id="KW-1133">Transmembrane helix</keyword>
<keyword evidence="7" id="KW-0653">Protein transport</keyword>